<feature type="compositionally biased region" description="Basic residues" evidence="2">
    <location>
        <begin position="155"/>
        <end position="166"/>
    </location>
</feature>
<dbReference type="SMART" id="SM00015">
    <property type="entry name" value="IQ"/>
    <property type="match status" value="3"/>
</dbReference>
<dbReference type="Proteomes" id="UP001363151">
    <property type="component" value="Unassembled WGS sequence"/>
</dbReference>
<sequence>MTELPKLRNVEALYGRAKRTVEKKRGRKTQAQRASEEIFSHFTLNKDPEASKYMPYDEVAYPSLLRRTHGVAKLQESAKEELDAMWMSGHLDYLRRTEMKQVAQSMRPFLEMPGSTMLPGAAREQRRLEKKKRHGQREAEREAKQKNDRDFLGFRKPKHMLGKKRHEMRDGEDDGIGVPRAPDPHGSLSEQEELRLKQLARKLLFPPKVVNAYAKTNRQLRRAAAAKRPRRIEPTMKCGVVSTLVNRYQIEAAAQVVVARAYRTYRRRELLKLRMEQNRVVVCIQTCARGYVARRLVAIWHQSSQQLAVKWQARIRRALVVRDTNRRLQQLRRTYVTIHRAVRGFLGRVRARTRRWDICATQIQIMWRGARGRCVADRLWLDRHPVPIQKRVRGVLNRKRFARIKKEVYTATLAISRCFRGFAGRRRRNAELYARESDALQNLLRLLASEAEQMSDKAKKIEKRVLKKNLKEKMDAAKRDLAAASDEVVKTEARYLLLISESERCTPRAIASGYRDEMKGQIEEHRRMITSQKSETLFTKLIKHREAVATYEKNLETIARAKFLANEANEARDCELKAIWARESRTHHDSAALDKRRAIGDQKRSWRVKFYNEQGKPKKRIRPGDFEDMARRFGDEAEVYCGGGVDLFAFNDAERHRLGSEEALQALDDKIRLQSWLNQVEQVEELFMPLVEPLKRMHRATSVLPDLDAGGFRDVAAIGVGRHVIPTVHGVSSQEWDQASHELAPEAPSRALVVVPEPAEDVTVEDLEATSASTTSERTRSTKSRKHSTHFDVHETPVDAGANLAWRDPKDENAHARGAVVVPLATNLQLSKKVRRRKRERNVVSRIPWSLLDELDAEKERFAAQQLADTLMGDG</sequence>
<feature type="compositionally biased region" description="Basic and acidic residues" evidence="2">
    <location>
        <begin position="136"/>
        <end position="153"/>
    </location>
</feature>
<evidence type="ECO:0000256" key="1">
    <source>
        <dbReference type="SAM" id="Coils"/>
    </source>
</evidence>
<proteinExistence type="predicted"/>
<evidence type="ECO:0000256" key="2">
    <source>
        <dbReference type="SAM" id="MobiDB-lite"/>
    </source>
</evidence>
<evidence type="ECO:0000313" key="4">
    <source>
        <dbReference type="Proteomes" id="UP001363151"/>
    </source>
</evidence>
<keyword evidence="4" id="KW-1185">Reference proteome</keyword>
<feature type="region of interest" description="Disordered" evidence="2">
    <location>
        <begin position="767"/>
        <end position="790"/>
    </location>
</feature>
<dbReference type="EMBL" id="JBBJCI010000035">
    <property type="protein sequence ID" value="KAK7253265.1"/>
    <property type="molecule type" value="Genomic_DNA"/>
</dbReference>
<organism evidence="3 4">
    <name type="scientific">Aureococcus anophagefferens</name>
    <name type="common">Harmful bloom alga</name>
    <dbReference type="NCBI Taxonomy" id="44056"/>
    <lineage>
        <taxon>Eukaryota</taxon>
        <taxon>Sar</taxon>
        <taxon>Stramenopiles</taxon>
        <taxon>Ochrophyta</taxon>
        <taxon>Pelagophyceae</taxon>
        <taxon>Pelagomonadales</taxon>
        <taxon>Pelagomonadaceae</taxon>
        <taxon>Aureococcus</taxon>
    </lineage>
</organism>
<protein>
    <recommendedName>
        <fullName evidence="5">Myosin motor domain-containing protein</fullName>
    </recommendedName>
</protein>
<dbReference type="PROSITE" id="PS50096">
    <property type="entry name" value="IQ"/>
    <property type="match status" value="2"/>
</dbReference>
<name>A0ABR1GAX7_AURAN</name>
<reference evidence="3 4" key="1">
    <citation type="submission" date="2024-03" db="EMBL/GenBank/DDBJ databases">
        <title>Aureococcus anophagefferens CCMP1851 and Kratosvirus quantuckense: Draft genome of a second virus-susceptible host strain in the model system.</title>
        <authorList>
            <person name="Chase E."/>
            <person name="Truchon A.R."/>
            <person name="Schepens W."/>
            <person name="Wilhelm S.W."/>
        </authorList>
    </citation>
    <scope>NUCLEOTIDE SEQUENCE [LARGE SCALE GENOMIC DNA]</scope>
    <source>
        <strain evidence="3 4">CCMP1851</strain>
    </source>
</reference>
<feature type="region of interest" description="Disordered" evidence="2">
    <location>
        <begin position="111"/>
        <end position="189"/>
    </location>
</feature>
<gene>
    <name evidence="3" type="ORF">SO694_00001179</name>
</gene>
<evidence type="ECO:0000313" key="3">
    <source>
        <dbReference type="EMBL" id="KAK7253265.1"/>
    </source>
</evidence>
<feature type="coiled-coil region" evidence="1">
    <location>
        <begin position="437"/>
        <end position="535"/>
    </location>
</feature>
<accession>A0ABR1GAX7</accession>
<keyword evidence="1" id="KW-0175">Coiled coil</keyword>
<dbReference type="InterPro" id="IPR000048">
    <property type="entry name" value="IQ_motif_EF-hand-BS"/>
</dbReference>
<comment type="caution">
    <text evidence="3">The sequence shown here is derived from an EMBL/GenBank/DDBJ whole genome shotgun (WGS) entry which is preliminary data.</text>
</comment>
<evidence type="ECO:0008006" key="5">
    <source>
        <dbReference type="Google" id="ProtNLM"/>
    </source>
</evidence>